<dbReference type="InterPro" id="IPR007737">
    <property type="entry name" value="Mga_HTH"/>
</dbReference>
<dbReference type="RefSeq" id="WP_002317943.1">
    <property type="nucleotide sequence ID" value="NZ_CAMRQN010000001.1"/>
</dbReference>
<dbReference type="EMBL" id="LRHK01000001">
    <property type="protein sequence ID" value="KWX18414.1"/>
    <property type="molecule type" value="Genomic_DNA"/>
</dbReference>
<dbReference type="Pfam" id="PF05043">
    <property type="entry name" value="Mga"/>
    <property type="match status" value="1"/>
</dbReference>
<evidence type="ECO:0000259" key="1">
    <source>
        <dbReference type="Pfam" id="PF05043"/>
    </source>
</evidence>
<protein>
    <submittedName>
        <fullName evidence="2">M protein trans-acting positive regulator</fullName>
    </submittedName>
</protein>
<dbReference type="AlphaFoldDB" id="A0A132P7V5"/>
<accession>A0A132P7V5</accession>
<evidence type="ECO:0000313" key="2">
    <source>
        <dbReference type="EMBL" id="KWX18414.1"/>
    </source>
</evidence>
<comment type="caution">
    <text evidence="2">The sequence shown here is derived from an EMBL/GenBank/DDBJ whole genome shotgun (WGS) entry which is preliminary data.</text>
</comment>
<proteinExistence type="predicted"/>
<name>A0A132P7V5_ENTFC</name>
<dbReference type="Proteomes" id="UP000070452">
    <property type="component" value="Unassembled WGS sequence"/>
</dbReference>
<reference evidence="2 3" key="1">
    <citation type="submission" date="2016-01" db="EMBL/GenBank/DDBJ databases">
        <title>Molecular Mechanisms for transfer of large genomic segments between Enterococcus faecium strains.</title>
        <authorList>
            <person name="Garcia-Solache M.A."/>
            <person name="Lebreton F."/>
            <person name="Mclaughlin R.E."/>
            <person name="Whiteaker J.D."/>
            <person name="Gilmore M.S."/>
            <person name="Rice L.B."/>
        </authorList>
    </citation>
    <scope>NUCLEOTIDE SEQUENCE [LARGE SCALE GENOMIC DNA]</scope>
    <source>
        <strain evidence="2 3">D344RRF x C68</strain>
    </source>
</reference>
<sequence>MKLDYLIEEEDREKLLLARYLEFEKKNYVVLPKLYETLGLSKFKTRNYIIELNKEFTEFKTKPEIQISEEAEIHVERLNLTDIKNLRRIYFQRSKIARLLTEIVDSKVTIEKFAENHFLSISRAYVKRRELVSFLEQHQIKLKKNILVGEEINIRNVLFGVYFGVFNGFSMPFRESVMNEAKSIVQYFEYLFNLKLSATKRIKFNLLTTISLLRAYGNQPIGKRFFSDEYFKSSEGMKIIKDLSHISFLHIPKEQIIDEISYIMLFLITEEEFELDGAFGLAEAHFHDIHMISQKMSVELIDQLPFSIEISEEERLYIRKELRMGMMHVNRKNWIFDFEMTSFTSKKQLQFFFETYPIFSTAIQKVIQENKRYFLGKDERFMIRLFYDYLFLLVGICPVSYFEAPIHVCIDFSQGSAYTDYIISQVKGFKNYNIVIESRITSRTNIYLSDCLLEKFNKEQIIWKNPPTPDDWEYFGNIIIREKNRHLTEKIS</sequence>
<organism evidence="2 3">
    <name type="scientific">Enterococcus faecium</name>
    <name type="common">Streptococcus faecium</name>
    <dbReference type="NCBI Taxonomy" id="1352"/>
    <lineage>
        <taxon>Bacteria</taxon>
        <taxon>Bacillati</taxon>
        <taxon>Bacillota</taxon>
        <taxon>Bacilli</taxon>
        <taxon>Lactobacillales</taxon>
        <taxon>Enterococcaceae</taxon>
        <taxon>Enterococcus</taxon>
    </lineage>
</organism>
<gene>
    <name evidence="2" type="ORF">AWT83_08030</name>
</gene>
<evidence type="ECO:0000313" key="3">
    <source>
        <dbReference type="Proteomes" id="UP000070452"/>
    </source>
</evidence>
<feature type="domain" description="Mga helix-turn-helix" evidence="1">
    <location>
        <begin position="82"/>
        <end position="157"/>
    </location>
</feature>